<accession>A0A2H0WPB3</accession>
<sequence length="479" mass="51979">MKCLKIILLAFFLLFFCFKEVRAYIPESPGELNNVSVIEKFENETAGTNEYNPPSYVLESLKNLELSAIIHIYGFTQEKYQQGLGKGGAIAGVSNLISQMYTYPPVSSKEYFADLGKNLGIIKPIYAQTGVGFTGLRNLLPLWKATRNLSYVFFILVFLYMGVAIMLRVKLDPKTVIGLQDAIPKLVIALILVTFSYAIAGLLVDLIYLIIYLGVLALKDPVEKAGSSVGFFQTKLATINFGGSIATLFGIIRETLPNLISGQAAGLGGILGYALTALALSFVTHPAGFFGILLTAVLPLLIIGVVILFLIFKLFISLLGCYVSIIISVITAPLQIMIGSLPGTHGGFGTWFKNLTVNILVFPAVALAILISWLLTTSYGPTWSPPVLGTSGESLAPILGLGLLLVIHKIPETVKAAFKMKPGILETAINEPVGMAYKTVQVAAEKIGEKKRTEKEIEKKIEVEKGVRAAFPDQRRNQP</sequence>
<keyword evidence="1" id="KW-0472">Membrane</keyword>
<feature type="transmembrane region" description="Helical" evidence="1">
    <location>
        <begin position="187"/>
        <end position="211"/>
    </location>
</feature>
<comment type="caution">
    <text evidence="2">The sequence shown here is derived from an EMBL/GenBank/DDBJ whole genome shotgun (WGS) entry which is preliminary data.</text>
</comment>
<reference evidence="3" key="1">
    <citation type="submission" date="2017-09" db="EMBL/GenBank/DDBJ databases">
        <title>Depth-based differentiation of microbial function through sediment-hosted aquifers and enrichment of novel symbionts in the deep terrestrial subsurface.</title>
        <authorList>
            <person name="Probst A.J."/>
            <person name="Ladd B."/>
            <person name="Jarett J.K."/>
            <person name="Geller-Mcgrath D.E."/>
            <person name="Sieber C.M.K."/>
            <person name="Emerson J.B."/>
            <person name="Anantharaman K."/>
            <person name="Thomas B.C."/>
            <person name="Malmstrom R."/>
            <person name="Stieglmeier M."/>
            <person name="Klingl A."/>
            <person name="Woyke T."/>
            <person name="Ryan C.M."/>
            <person name="Banfield J.F."/>
        </authorList>
    </citation>
    <scope>NUCLEOTIDE SEQUENCE [LARGE SCALE GENOMIC DNA]</scope>
</reference>
<organism evidence="2 3">
    <name type="scientific">Candidatus Shapirobacteria bacterium CG09_land_8_20_14_0_10_39_12</name>
    <dbReference type="NCBI Taxonomy" id="1974885"/>
    <lineage>
        <taxon>Bacteria</taxon>
        <taxon>Candidatus Shapironibacteriota</taxon>
    </lineage>
</organism>
<feature type="transmembrane region" description="Helical" evidence="1">
    <location>
        <begin position="289"/>
        <end position="312"/>
    </location>
</feature>
<gene>
    <name evidence="2" type="ORF">COT64_02470</name>
</gene>
<feature type="transmembrane region" description="Helical" evidence="1">
    <location>
        <begin position="149"/>
        <end position="167"/>
    </location>
</feature>
<feature type="transmembrane region" description="Helical" evidence="1">
    <location>
        <begin position="231"/>
        <end position="252"/>
    </location>
</feature>
<feature type="transmembrane region" description="Helical" evidence="1">
    <location>
        <begin position="319"/>
        <end position="343"/>
    </location>
</feature>
<keyword evidence="1" id="KW-1133">Transmembrane helix</keyword>
<dbReference type="EMBL" id="PEZI01000051">
    <property type="protein sequence ID" value="PIS14471.1"/>
    <property type="molecule type" value="Genomic_DNA"/>
</dbReference>
<name>A0A2H0WPB3_9BACT</name>
<evidence type="ECO:0000256" key="1">
    <source>
        <dbReference type="SAM" id="Phobius"/>
    </source>
</evidence>
<feature type="transmembrane region" description="Helical" evidence="1">
    <location>
        <begin position="264"/>
        <end position="283"/>
    </location>
</feature>
<dbReference type="Proteomes" id="UP000230775">
    <property type="component" value="Unassembled WGS sequence"/>
</dbReference>
<evidence type="ECO:0000313" key="2">
    <source>
        <dbReference type="EMBL" id="PIS14471.1"/>
    </source>
</evidence>
<feature type="transmembrane region" description="Helical" evidence="1">
    <location>
        <begin position="355"/>
        <end position="375"/>
    </location>
</feature>
<keyword evidence="1" id="KW-0812">Transmembrane</keyword>
<proteinExistence type="predicted"/>
<protein>
    <submittedName>
        <fullName evidence="2">Uncharacterized protein</fullName>
    </submittedName>
</protein>
<dbReference type="AlphaFoldDB" id="A0A2H0WPB3"/>
<evidence type="ECO:0000313" key="3">
    <source>
        <dbReference type="Proteomes" id="UP000230775"/>
    </source>
</evidence>